<evidence type="ECO:0000256" key="7">
    <source>
        <dbReference type="ARBA" id="ARBA00022840"/>
    </source>
</evidence>
<keyword evidence="6" id="KW-0418">Kinase</keyword>
<accession>A0A2K2HBQ3</accession>
<dbReference type="GO" id="GO:0005524">
    <property type="term" value="F:ATP binding"/>
    <property type="evidence" value="ECO:0007669"/>
    <property type="project" value="UniProtKB-KW"/>
</dbReference>
<dbReference type="InterPro" id="IPR003661">
    <property type="entry name" value="HisK_dim/P_dom"/>
</dbReference>
<dbReference type="Pfam" id="PF02518">
    <property type="entry name" value="HATPase_c"/>
    <property type="match status" value="1"/>
</dbReference>
<name>A0A2K2HBQ3_9BACT</name>
<dbReference type="PROSITE" id="PS50109">
    <property type="entry name" value="HIS_KIN"/>
    <property type="match status" value="1"/>
</dbReference>
<keyword evidence="7" id="KW-0067">ATP-binding</keyword>
<evidence type="ECO:0000256" key="5">
    <source>
        <dbReference type="ARBA" id="ARBA00022741"/>
    </source>
</evidence>
<protein>
    <recommendedName>
        <fullName evidence="2">histidine kinase</fullName>
        <ecNumber evidence="2">2.7.13.3</ecNumber>
    </recommendedName>
</protein>
<evidence type="ECO:0000313" key="11">
    <source>
        <dbReference type="EMBL" id="PNU20697.1"/>
    </source>
</evidence>
<dbReference type="CDD" id="cd00082">
    <property type="entry name" value="HisKA"/>
    <property type="match status" value="1"/>
</dbReference>
<dbReference type="InterPro" id="IPR035965">
    <property type="entry name" value="PAS-like_dom_sf"/>
</dbReference>
<dbReference type="PANTHER" id="PTHR43065:SF10">
    <property type="entry name" value="PEROXIDE STRESS-ACTIVATED HISTIDINE KINASE MAK3"/>
    <property type="match status" value="1"/>
</dbReference>
<evidence type="ECO:0000256" key="6">
    <source>
        <dbReference type="ARBA" id="ARBA00022777"/>
    </source>
</evidence>
<feature type="domain" description="Histidine kinase" evidence="10">
    <location>
        <begin position="142"/>
        <end position="353"/>
    </location>
</feature>
<dbReference type="AlphaFoldDB" id="A0A2K2HBQ3"/>
<dbReference type="PANTHER" id="PTHR43065">
    <property type="entry name" value="SENSOR HISTIDINE KINASE"/>
    <property type="match status" value="1"/>
</dbReference>
<dbReference type="OrthoDB" id="9773941at2"/>
<sequence length="371" mass="42131">MPHILNKSSRRPPDSDVQHSTWSHAALLDKLDIGIIVFDPTTGRIDYRNQAVFDILRDGGEELVGNQLLEMFNHPQGKESDLTRPGTSRTLEFRGRMLGFSQYYIHDRCYCIFVRDITEKLRLESIAQAVNTMDNIGFIFSGIRHEIGNPLNSIKMTLIVLRNNLGKFPPETIEEYFDRAQQEIGRMEYMLKSLKNFSMFENVECREVDLAHFMDRFLPLLSRDIESKGISLRIDGFDNSVFVTIDPRALHQALLNLVSNAADALADTERPTIAIRLRFSDHLAWIYVEDNGCGMTEDEQKRLFQPFCTNKPNGNGLGLVIVQKLLTKMNASIDVQSTPGRGTIMRIALPMSDTPATQRNEAGQDADHTPR</sequence>
<evidence type="ECO:0000256" key="9">
    <source>
        <dbReference type="SAM" id="MobiDB-lite"/>
    </source>
</evidence>
<dbReference type="RefSeq" id="WP_103114802.1">
    <property type="nucleotide sequence ID" value="NZ_PPFX01000009.1"/>
</dbReference>
<dbReference type="EMBL" id="PPFX01000009">
    <property type="protein sequence ID" value="PNU20697.1"/>
    <property type="molecule type" value="Genomic_DNA"/>
</dbReference>
<dbReference type="InterPro" id="IPR036097">
    <property type="entry name" value="HisK_dim/P_sf"/>
</dbReference>
<dbReference type="SUPFAM" id="SSF55874">
    <property type="entry name" value="ATPase domain of HSP90 chaperone/DNA topoisomerase II/histidine kinase"/>
    <property type="match status" value="1"/>
</dbReference>
<dbReference type="InterPro" id="IPR004358">
    <property type="entry name" value="Sig_transdc_His_kin-like_C"/>
</dbReference>
<evidence type="ECO:0000256" key="3">
    <source>
        <dbReference type="ARBA" id="ARBA00022553"/>
    </source>
</evidence>
<dbReference type="InterPro" id="IPR036890">
    <property type="entry name" value="HATPase_C_sf"/>
</dbReference>
<dbReference type="SUPFAM" id="SSF55785">
    <property type="entry name" value="PYP-like sensor domain (PAS domain)"/>
    <property type="match status" value="1"/>
</dbReference>
<proteinExistence type="predicted"/>
<keyword evidence="8" id="KW-0902">Two-component regulatory system</keyword>
<organism evidence="11 12">
    <name type="scientific">Geothermobacter hydrogeniphilus</name>
    <dbReference type="NCBI Taxonomy" id="1969733"/>
    <lineage>
        <taxon>Bacteria</taxon>
        <taxon>Pseudomonadati</taxon>
        <taxon>Thermodesulfobacteriota</taxon>
        <taxon>Desulfuromonadia</taxon>
        <taxon>Desulfuromonadales</taxon>
        <taxon>Geothermobacteraceae</taxon>
        <taxon>Geothermobacter</taxon>
    </lineage>
</organism>
<feature type="region of interest" description="Disordered" evidence="9">
    <location>
        <begin position="350"/>
        <end position="371"/>
    </location>
</feature>
<evidence type="ECO:0000256" key="4">
    <source>
        <dbReference type="ARBA" id="ARBA00022679"/>
    </source>
</evidence>
<evidence type="ECO:0000313" key="12">
    <source>
        <dbReference type="Proteomes" id="UP000236340"/>
    </source>
</evidence>
<dbReference type="Gene3D" id="3.30.565.10">
    <property type="entry name" value="Histidine kinase-like ATPase, C-terminal domain"/>
    <property type="match status" value="1"/>
</dbReference>
<keyword evidence="3" id="KW-0597">Phosphoprotein</keyword>
<dbReference type="Gene3D" id="3.30.450.20">
    <property type="entry name" value="PAS domain"/>
    <property type="match status" value="1"/>
</dbReference>
<keyword evidence="4" id="KW-0808">Transferase</keyword>
<dbReference type="SUPFAM" id="SSF47384">
    <property type="entry name" value="Homodimeric domain of signal transducing histidine kinase"/>
    <property type="match status" value="1"/>
</dbReference>
<dbReference type="Gene3D" id="1.10.287.130">
    <property type="match status" value="1"/>
</dbReference>
<dbReference type="PRINTS" id="PR00344">
    <property type="entry name" value="BCTRLSENSOR"/>
</dbReference>
<dbReference type="GO" id="GO:0000155">
    <property type="term" value="F:phosphorelay sensor kinase activity"/>
    <property type="evidence" value="ECO:0007669"/>
    <property type="project" value="InterPro"/>
</dbReference>
<evidence type="ECO:0000259" key="10">
    <source>
        <dbReference type="PROSITE" id="PS50109"/>
    </source>
</evidence>
<dbReference type="SMART" id="SM00387">
    <property type="entry name" value="HATPase_c"/>
    <property type="match status" value="1"/>
</dbReference>
<comment type="caution">
    <text evidence="11">The sequence shown here is derived from an EMBL/GenBank/DDBJ whole genome shotgun (WGS) entry which is preliminary data.</text>
</comment>
<reference evidence="11 12" key="1">
    <citation type="journal article" date="2018" name="Genome Announc.">
        <title>Genome Sequence of Geothermobacter sp. HR-1 Iron Reducer from the Loihi Seamount.</title>
        <authorList>
            <person name="Smith H."/>
            <person name="Abuyen K."/>
            <person name="Tremblay J."/>
            <person name="Savalia P."/>
            <person name="Perez-Rodriguez I."/>
            <person name="Emerson D."/>
            <person name="Tully B."/>
            <person name="Amend J."/>
        </authorList>
    </citation>
    <scope>NUCLEOTIDE SEQUENCE [LARGE SCALE GENOMIC DNA]</scope>
    <source>
        <strain evidence="11 12">HR-1</strain>
    </source>
</reference>
<dbReference type="SMART" id="SM00388">
    <property type="entry name" value="HisKA"/>
    <property type="match status" value="1"/>
</dbReference>
<keyword evidence="5" id="KW-0547">Nucleotide-binding</keyword>
<comment type="catalytic activity">
    <reaction evidence="1">
        <text>ATP + protein L-histidine = ADP + protein N-phospho-L-histidine.</text>
        <dbReference type="EC" id="2.7.13.3"/>
    </reaction>
</comment>
<evidence type="ECO:0000256" key="8">
    <source>
        <dbReference type="ARBA" id="ARBA00023012"/>
    </source>
</evidence>
<dbReference type="EC" id="2.7.13.3" evidence="2"/>
<dbReference type="Pfam" id="PF00512">
    <property type="entry name" value="HisKA"/>
    <property type="match status" value="1"/>
</dbReference>
<evidence type="ECO:0000256" key="2">
    <source>
        <dbReference type="ARBA" id="ARBA00012438"/>
    </source>
</evidence>
<evidence type="ECO:0000256" key="1">
    <source>
        <dbReference type="ARBA" id="ARBA00000085"/>
    </source>
</evidence>
<dbReference type="Proteomes" id="UP000236340">
    <property type="component" value="Unassembled WGS sequence"/>
</dbReference>
<dbReference type="InterPro" id="IPR003594">
    <property type="entry name" value="HATPase_dom"/>
</dbReference>
<dbReference type="InterPro" id="IPR005467">
    <property type="entry name" value="His_kinase_dom"/>
</dbReference>
<gene>
    <name evidence="11" type="ORF">C2E25_05610</name>
</gene>